<gene>
    <name evidence="9" type="ORF">NV381_16555</name>
</gene>
<evidence type="ECO:0000256" key="7">
    <source>
        <dbReference type="RuleBase" id="RU363032"/>
    </source>
</evidence>
<accession>A0ABT1YI06</accession>
<dbReference type="Proteomes" id="UP001300012">
    <property type="component" value="Unassembled WGS sequence"/>
</dbReference>
<evidence type="ECO:0000313" key="9">
    <source>
        <dbReference type="EMBL" id="MCR8632816.1"/>
    </source>
</evidence>
<comment type="subcellular location">
    <subcellularLocation>
        <location evidence="1 7">Cell membrane</location>
        <topology evidence="1 7">Multi-pass membrane protein</topology>
    </subcellularLocation>
</comment>
<dbReference type="Pfam" id="PF00528">
    <property type="entry name" value="BPD_transp_1"/>
    <property type="match status" value="1"/>
</dbReference>
<feature type="transmembrane region" description="Helical" evidence="7">
    <location>
        <begin position="182"/>
        <end position="204"/>
    </location>
</feature>
<dbReference type="PROSITE" id="PS51257">
    <property type="entry name" value="PROKAR_LIPOPROTEIN"/>
    <property type="match status" value="1"/>
</dbReference>
<keyword evidence="10" id="KW-1185">Reference proteome</keyword>
<dbReference type="PANTHER" id="PTHR43744">
    <property type="entry name" value="ABC TRANSPORTER PERMEASE PROTEIN MG189-RELATED-RELATED"/>
    <property type="match status" value="1"/>
</dbReference>
<evidence type="ECO:0000256" key="4">
    <source>
        <dbReference type="ARBA" id="ARBA00022692"/>
    </source>
</evidence>
<feature type="transmembrane region" description="Helical" evidence="7">
    <location>
        <begin position="70"/>
        <end position="94"/>
    </location>
</feature>
<comment type="similarity">
    <text evidence="7">Belongs to the binding-protein-dependent transport system permease family.</text>
</comment>
<dbReference type="Gene3D" id="1.10.3720.10">
    <property type="entry name" value="MetI-like"/>
    <property type="match status" value="1"/>
</dbReference>
<evidence type="ECO:0000256" key="1">
    <source>
        <dbReference type="ARBA" id="ARBA00004651"/>
    </source>
</evidence>
<dbReference type="EMBL" id="JANQBD010000011">
    <property type="protein sequence ID" value="MCR8632816.1"/>
    <property type="molecule type" value="Genomic_DNA"/>
</dbReference>
<proteinExistence type="inferred from homology"/>
<sequence length="294" mass="33096">MKTKNAGQWVLNLLFIIISCFCLIPLILLITASITDEQTIIVNGYSLFPSEISWEAYEFLFRDSATIVRAYGISILVTVIGTVTSLVITSLLAYPISRNEMPFRNFLSFFVFFTMLFNGGLVPTYLVYTQLIPLKNTFWALIIPGLLLNAFYVILMRTFFTQSIPTPVIESAYIDGAGQLKIFYKIVMPLSLPVLATVGLFQTIHYWNDWFNGLIYITDSKYYSIQNLLNRILLDIQYLKNSVAESGQVGDLAAIPSESVRMAIAVMGVIPILMAYPFFQKYFIKGLTVGAVKG</sequence>
<dbReference type="PROSITE" id="PS50928">
    <property type="entry name" value="ABC_TM1"/>
    <property type="match status" value="1"/>
</dbReference>
<keyword evidence="4 7" id="KW-0812">Transmembrane</keyword>
<keyword evidence="5 7" id="KW-1133">Transmembrane helix</keyword>
<protein>
    <submittedName>
        <fullName evidence="9">Carbohydrate ABC transporter permease</fullName>
    </submittedName>
</protein>
<dbReference type="CDD" id="cd06261">
    <property type="entry name" value="TM_PBP2"/>
    <property type="match status" value="1"/>
</dbReference>
<feature type="transmembrane region" description="Helical" evidence="7">
    <location>
        <begin position="138"/>
        <end position="161"/>
    </location>
</feature>
<evidence type="ECO:0000313" key="10">
    <source>
        <dbReference type="Proteomes" id="UP001300012"/>
    </source>
</evidence>
<dbReference type="RefSeq" id="WP_258214399.1">
    <property type="nucleotide sequence ID" value="NZ_JANQBD010000011.1"/>
</dbReference>
<feature type="domain" description="ABC transmembrane type-1" evidence="8">
    <location>
        <begin position="71"/>
        <end position="279"/>
    </location>
</feature>
<keyword evidence="6 7" id="KW-0472">Membrane</keyword>
<keyword evidence="3" id="KW-1003">Cell membrane</keyword>
<dbReference type="InterPro" id="IPR035906">
    <property type="entry name" value="MetI-like_sf"/>
</dbReference>
<evidence type="ECO:0000256" key="2">
    <source>
        <dbReference type="ARBA" id="ARBA00022448"/>
    </source>
</evidence>
<comment type="caution">
    <text evidence="9">The sequence shown here is derived from an EMBL/GenBank/DDBJ whole genome shotgun (WGS) entry which is preliminary data.</text>
</comment>
<organism evidence="9 10">
    <name type="scientific">Paenibacillus radicis</name>
    <name type="common">ex Xue et al. 2023</name>
    <dbReference type="NCBI Taxonomy" id="2972489"/>
    <lineage>
        <taxon>Bacteria</taxon>
        <taxon>Bacillati</taxon>
        <taxon>Bacillota</taxon>
        <taxon>Bacilli</taxon>
        <taxon>Bacillales</taxon>
        <taxon>Paenibacillaceae</taxon>
        <taxon>Paenibacillus</taxon>
    </lineage>
</organism>
<reference evidence="9 10" key="1">
    <citation type="submission" date="2022-08" db="EMBL/GenBank/DDBJ databases">
        <title>Paenibacillus endoradicis sp. nov., Paenibacillus radicibacter sp. nov and Paenibacillus pararadicis sp. nov., three cold-adapted plant growth-promoting bacteria isolated from root of Larix gmelinii in Great Khingan.</title>
        <authorList>
            <person name="Xue H."/>
        </authorList>
    </citation>
    <scope>NUCLEOTIDE SEQUENCE [LARGE SCALE GENOMIC DNA]</scope>
    <source>
        <strain evidence="9 10">N5-1-1-5</strain>
    </source>
</reference>
<feature type="transmembrane region" description="Helical" evidence="7">
    <location>
        <begin position="12"/>
        <end position="34"/>
    </location>
</feature>
<dbReference type="InterPro" id="IPR000515">
    <property type="entry name" value="MetI-like"/>
</dbReference>
<dbReference type="PANTHER" id="PTHR43744:SF9">
    <property type="entry name" value="POLYGALACTURONAN_RHAMNOGALACTURONAN TRANSPORT SYSTEM PERMEASE PROTEIN YTCP"/>
    <property type="match status" value="1"/>
</dbReference>
<feature type="transmembrane region" description="Helical" evidence="7">
    <location>
        <begin position="260"/>
        <end position="279"/>
    </location>
</feature>
<evidence type="ECO:0000259" key="8">
    <source>
        <dbReference type="PROSITE" id="PS50928"/>
    </source>
</evidence>
<dbReference type="SUPFAM" id="SSF161098">
    <property type="entry name" value="MetI-like"/>
    <property type="match status" value="1"/>
</dbReference>
<evidence type="ECO:0000256" key="6">
    <source>
        <dbReference type="ARBA" id="ARBA00023136"/>
    </source>
</evidence>
<keyword evidence="2 7" id="KW-0813">Transport</keyword>
<name>A0ABT1YI06_9BACL</name>
<evidence type="ECO:0000256" key="5">
    <source>
        <dbReference type="ARBA" id="ARBA00022989"/>
    </source>
</evidence>
<feature type="transmembrane region" description="Helical" evidence="7">
    <location>
        <begin position="106"/>
        <end position="126"/>
    </location>
</feature>
<evidence type="ECO:0000256" key="3">
    <source>
        <dbReference type="ARBA" id="ARBA00022475"/>
    </source>
</evidence>